<evidence type="ECO:0000256" key="4">
    <source>
        <dbReference type="ARBA" id="ARBA00022568"/>
    </source>
</evidence>
<evidence type="ECO:0000313" key="16">
    <source>
        <dbReference type="EMBL" id="KAJ2006239.1"/>
    </source>
</evidence>
<protein>
    <submittedName>
        <fullName evidence="16">Calcium load-activated calcium channel</fullName>
    </submittedName>
</protein>
<evidence type="ECO:0000256" key="13">
    <source>
        <dbReference type="ARBA" id="ARBA00023303"/>
    </source>
</evidence>
<evidence type="ECO:0000256" key="12">
    <source>
        <dbReference type="ARBA" id="ARBA00023136"/>
    </source>
</evidence>
<keyword evidence="5" id="KW-0107">Calcium channel</keyword>
<dbReference type="Proteomes" id="UP001150907">
    <property type="component" value="Unassembled WGS sequence"/>
</dbReference>
<dbReference type="GO" id="GO:0005262">
    <property type="term" value="F:calcium channel activity"/>
    <property type="evidence" value="ECO:0007669"/>
    <property type="project" value="UniProtKB-KW"/>
</dbReference>
<evidence type="ECO:0000256" key="15">
    <source>
        <dbReference type="SAM" id="SignalP"/>
    </source>
</evidence>
<evidence type="ECO:0000256" key="9">
    <source>
        <dbReference type="ARBA" id="ARBA00022989"/>
    </source>
</evidence>
<evidence type="ECO:0000256" key="10">
    <source>
        <dbReference type="ARBA" id="ARBA00023054"/>
    </source>
</evidence>
<feature type="signal peptide" evidence="15">
    <location>
        <begin position="1"/>
        <end position="20"/>
    </location>
</feature>
<comment type="similarity">
    <text evidence="2">Belongs to the TMCO1 family.</text>
</comment>
<evidence type="ECO:0000256" key="7">
    <source>
        <dbReference type="ARBA" id="ARBA00022824"/>
    </source>
</evidence>
<keyword evidence="17" id="KW-1185">Reference proteome</keyword>
<keyword evidence="4" id="KW-0109">Calcium transport</keyword>
<dbReference type="Pfam" id="PF01956">
    <property type="entry name" value="EMC3_TMCO1"/>
    <property type="match status" value="1"/>
</dbReference>
<keyword evidence="15" id="KW-0732">Signal</keyword>
<dbReference type="GO" id="GO:0005789">
    <property type="term" value="C:endoplasmic reticulum membrane"/>
    <property type="evidence" value="ECO:0007669"/>
    <property type="project" value="UniProtKB-SubCell"/>
</dbReference>
<dbReference type="OrthoDB" id="342726at2759"/>
<evidence type="ECO:0000256" key="2">
    <source>
        <dbReference type="ARBA" id="ARBA00006537"/>
    </source>
</evidence>
<proteinExistence type="inferred from homology"/>
<evidence type="ECO:0000256" key="3">
    <source>
        <dbReference type="ARBA" id="ARBA00022448"/>
    </source>
</evidence>
<feature type="chain" id="PRO_5040807161" evidence="15">
    <location>
        <begin position="21"/>
        <end position="157"/>
    </location>
</feature>
<dbReference type="PANTHER" id="PTHR20917">
    <property type="entry name" value="PNAS-RELATED"/>
    <property type="match status" value="1"/>
</dbReference>
<evidence type="ECO:0000256" key="8">
    <source>
        <dbReference type="ARBA" id="ARBA00022837"/>
    </source>
</evidence>
<keyword evidence="7" id="KW-0256">Endoplasmic reticulum</keyword>
<evidence type="ECO:0000256" key="5">
    <source>
        <dbReference type="ARBA" id="ARBA00022673"/>
    </source>
</evidence>
<keyword evidence="9" id="KW-1133">Transmembrane helix</keyword>
<evidence type="ECO:0000256" key="1">
    <source>
        <dbReference type="ARBA" id="ARBA00004477"/>
    </source>
</evidence>
<accession>A0A9W8BIF1</accession>
<evidence type="ECO:0000256" key="11">
    <source>
        <dbReference type="ARBA" id="ARBA00023065"/>
    </source>
</evidence>
<keyword evidence="10 14" id="KW-0175">Coiled coil</keyword>
<keyword evidence="12" id="KW-0472">Membrane</keyword>
<dbReference type="GO" id="GO:0032469">
    <property type="term" value="P:endoplasmic reticulum calcium ion homeostasis"/>
    <property type="evidence" value="ECO:0007669"/>
    <property type="project" value="InterPro"/>
</dbReference>
<evidence type="ECO:0000256" key="6">
    <source>
        <dbReference type="ARBA" id="ARBA00022692"/>
    </source>
</evidence>
<keyword evidence="11" id="KW-0406">Ion transport</keyword>
<dbReference type="InterPro" id="IPR002809">
    <property type="entry name" value="EMC3/TMCO1"/>
</dbReference>
<comment type="caution">
    <text evidence="16">The sequence shown here is derived from an EMBL/GenBank/DDBJ whole genome shotgun (WGS) entry which is preliminary data.</text>
</comment>
<keyword evidence="3" id="KW-0813">Transport</keyword>
<name>A0A9W8BIF1_9FUNG</name>
<keyword evidence="13" id="KW-0407">Ion channel</keyword>
<dbReference type="SMART" id="SM01415">
    <property type="entry name" value="DUF106"/>
    <property type="match status" value="1"/>
</dbReference>
<dbReference type="InterPro" id="IPR008559">
    <property type="entry name" value="TMCO1"/>
</dbReference>
<organism evidence="16 17">
    <name type="scientific">Coemansia thaxteri</name>
    <dbReference type="NCBI Taxonomy" id="2663907"/>
    <lineage>
        <taxon>Eukaryota</taxon>
        <taxon>Fungi</taxon>
        <taxon>Fungi incertae sedis</taxon>
        <taxon>Zoopagomycota</taxon>
        <taxon>Kickxellomycotina</taxon>
        <taxon>Kickxellomycetes</taxon>
        <taxon>Kickxellales</taxon>
        <taxon>Kickxellaceae</taxon>
        <taxon>Coemansia</taxon>
    </lineage>
</organism>
<keyword evidence="8" id="KW-0106">Calcium</keyword>
<gene>
    <name evidence="16" type="primary">TMCO1</name>
    <name evidence="16" type="ORF">H4R26_001498</name>
</gene>
<dbReference type="AlphaFoldDB" id="A0A9W8BIF1"/>
<dbReference type="EMBL" id="JANBQF010000068">
    <property type="protein sequence ID" value="KAJ2006239.1"/>
    <property type="molecule type" value="Genomic_DNA"/>
</dbReference>
<sequence>MAAIAKILVLSLIASGASEAISYVLVYRTEQFQQLKQKVVQSELRLEDEKHATTGNGKNRQRRIESIETQLSSARNKASSLQLRNMLVVAVIQLVSVYQVNAVYGGAAVGTLPFEPLSMFRGLTQRGLPEDSPSNACSATFVFVLGGLLFKALLDRG</sequence>
<feature type="coiled-coil region" evidence="14">
    <location>
        <begin position="32"/>
        <end position="84"/>
    </location>
</feature>
<reference evidence="16" key="1">
    <citation type="submission" date="2022-07" db="EMBL/GenBank/DDBJ databases">
        <title>Phylogenomic reconstructions and comparative analyses of Kickxellomycotina fungi.</title>
        <authorList>
            <person name="Reynolds N.K."/>
            <person name="Stajich J.E."/>
            <person name="Barry K."/>
            <person name="Grigoriev I.V."/>
            <person name="Crous P."/>
            <person name="Smith M.E."/>
        </authorList>
    </citation>
    <scope>NUCLEOTIDE SEQUENCE</scope>
    <source>
        <strain evidence="16">IMI 214461</strain>
    </source>
</reference>
<evidence type="ECO:0000313" key="17">
    <source>
        <dbReference type="Proteomes" id="UP001150907"/>
    </source>
</evidence>
<keyword evidence="6" id="KW-0812">Transmembrane</keyword>
<evidence type="ECO:0000256" key="14">
    <source>
        <dbReference type="SAM" id="Coils"/>
    </source>
</evidence>
<comment type="subcellular location">
    <subcellularLocation>
        <location evidence="1">Endoplasmic reticulum membrane</location>
        <topology evidence="1">Multi-pass membrane protein</topology>
    </subcellularLocation>
</comment>
<dbReference type="PANTHER" id="PTHR20917:SF0">
    <property type="entry name" value="CALCIUM LOAD-ACTIVATED CALCIUM CHANNEL"/>
    <property type="match status" value="1"/>
</dbReference>